<evidence type="ECO:0000259" key="2">
    <source>
        <dbReference type="Pfam" id="PF13439"/>
    </source>
</evidence>
<dbReference type="Gene3D" id="3.40.50.2000">
    <property type="entry name" value="Glycogen Phosphorylase B"/>
    <property type="match status" value="2"/>
</dbReference>
<dbReference type="EMBL" id="CP017641">
    <property type="protein sequence ID" value="APZ93708.1"/>
    <property type="molecule type" value="Genomic_DNA"/>
</dbReference>
<dbReference type="OrthoDB" id="9806653at2"/>
<dbReference type="STRING" id="1891926.Fuma_03326"/>
<dbReference type="EC" id="2.4.1.-" evidence="3"/>
<dbReference type="RefSeq" id="WP_077025134.1">
    <property type="nucleotide sequence ID" value="NZ_CP017641.1"/>
</dbReference>
<gene>
    <name evidence="3" type="primary">kanE_1</name>
    <name evidence="3" type="ORF">Fuma_03326</name>
</gene>
<dbReference type="GO" id="GO:0016757">
    <property type="term" value="F:glycosyltransferase activity"/>
    <property type="evidence" value="ECO:0007669"/>
    <property type="project" value="UniProtKB-KW"/>
</dbReference>
<reference evidence="3 4" key="1">
    <citation type="journal article" date="2016" name="Front. Microbiol.">
        <title>Fuerstia marisgermanicae gen. nov., sp. nov., an Unusual Member of the Phylum Planctomycetes from the German Wadden Sea.</title>
        <authorList>
            <person name="Kohn T."/>
            <person name="Heuer A."/>
            <person name="Jogler M."/>
            <person name="Vollmers J."/>
            <person name="Boedeker C."/>
            <person name="Bunk B."/>
            <person name="Rast P."/>
            <person name="Borchert D."/>
            <person name="Glockner I."/>
            <person name="Freese H.M."/>
            <person name="Klenk H.P."/>
            <person name="Overmann J."/>
            <person name="Kaster A.K."/>
            <person name="Rohde M."/>
            <person name="Wiegand S."/>
            <person name="Jogler C."/>
        </authorList>
    </citation>
    <scope>NUCLEOTIDE SEQUENCE [LARGE SCALE GENOMIC DNA]</scope>
    <source>
        <strain evidence="3 4">NH11</strain>
    </source>
</reference>
<dbReference type="KEGG" id="fmr:Fuma_03326"/>
<organism evidence="3 4">
    <name type="scientific">Fuerstiella marisgermanici</name>
    <dbReference type="NCBI Taxonomy" id="1891926"/>
    <lineage>
        <taxon>Bacteria</taxon>
        <taxon>Pseudomonadati</taxon>
        <taxon>Planctomycetota</taxon>
        <taxon>Planctomycetia</taxon>
        <taxon>Planctomycetales</taxon>
        <taxon>Planctomycetaceae</taxon>
        <taxon>Fuerstiella</taxon>
    </lineage>
</organism>
<name>A0A1P8WI22_9PLAN</name>
<dbReference type="AlphaFoldDB" id="A0A1P8WI22"/>
<accession>A0A1P8WI22</accession>
<proteinExistence type="predicted"/>
<dbReference type="Pfam" id="PF00534">
    <property type="entry name" value="Glycos_transf_1"/>
    <property type="match status" value="1"/>
</dbReference>
<protein>
    <submittedName>
        <fullName evidence="3">Glycosyltransferase KanE</fullName>
        <ecNumber evidence="3">2.4.1.-</ecNumber>
    </submittedName>
</protein>
<dbReference type="Pfam" id="PF13439">
    <property type="entry name" value="Glyco_transf_4"/>
    <property type="match status" value="1"/>
</dbReference>
<feature type="domain" description="Glycosyl transferase family 1" evidence="1">
    <location>
        <begin position="196"/>
        <end position="359"/>
    </location>
</feature>
<dbReference type="SUPFAM" id="SSF53756">
    <property type="entry name" value="UDP-Glycosyltransferase/glycogen phosphorylase"/>
    <property type="match status" value="1"/>
</dbReference>
<dbReference type="InterPro" id="IPR028098">
    <property type="entry name" value="Glyco_trans_4-like_N"/>
</dbReference>
<feature type="domain" description="Glycosyltransferase subfamily 4-like N-terminal" evidence="2">
    <location>
        <begin position="25"/>
        <end position="184"/>
    </location>
</feature>
<dbReference type="InterPro" id="IPR001296">
    <property type="entry name" value="Glyco_trans_1"/>
</dbReference>
<dbReference type="PANTHER" id="PTHR12526">
    <property type="entry name" value="GLYCOSYLTRANSFERASE"/>
    <property type="match status" value="1"/>
</dbReference>
<keyword evidence="4" id="KW-1185">Reference proteome</keyword>
<dbReference type="Proteomes" id="UP000187735">
    <property type="component" value="Chromosome"/>
</dbReference>
<sequence>MIDSVPKQKPKPFVLHTRVVTGTGGGPEKTILNSPRYLRELGIDSACLFMRPPGDEGFATLETKAATAKAEIIGVDDCGPFDRNVVRECIRICKERNVTIWHAHDYKSNALGLLVRRAHKMRLVTTAHGWVRFTAKTPVYYMIDRLSMKRYDQVICVSQDLHDRCRKMRIPTERLTLIDNAIVVDDYDPSPPHQIERNRFGFDNQHIVLGAVGRLSEEKGFHHLIDAVAQLVADGRPIGLLIAGEGHLKEQLQAQIDKRGLQNNVRLVGFLSDPRDLYRAIDIFVLSSLREGLPNVVLEAMASQRAVVTTNVNGIPRLVTNGENGIVVETDSVEELYQGLEVCLESEELRQRIAAAGRRTVEEQFCFGRRMATVVDVYSKLDASLAQQIAASHAQERHMAEPAGV</sequence>
<evidence type="ECO:0000313" key="3">
    <source>
        <dbReference type="EMBL" id="APZ93708.1"/>
    </source>
</evidence>
<evidence type="ECO:0000259" key="1">
    <source>
        <dbReference type="Pfam" id="PF00534"/>
    </source>
</evidence>
<evidence type="ECO:0000313" key="4">
    <source>
        <dbReference type="Proteomes" id="UP000187735"/>
    </source>
</evidence>
<keyword evidence="3" id="KW-0328">Glycosyltransferase</keyword>
<keyword evidence="3" id="KW-0808">Transferase</keyword>